<dbReference type="InterPro" id="IPR000868">
    <property type="entry name" value="Isochorismatase-like_dom"/>
</dbReference>
<dbReference type="OrthoDB" id="5360912at2"/>
<dbReference type="Pfam" id="PF00857">
    <property type="entry name" value="Isochorismatase"/>
    <property type="match status" value="1"/>
</dbReference>
<dbReference type="PANTHER" id="PTHR43540">
    <property type="entry name" value="PEROXYUREIDOACRYLATE/UREIDOACRYLATE AMIDOHYDROLASE-RELATED"/>
    <property type="match status" value="1"/>
</dbReference>
<organism evidence="3 4">
    <name type="scientific">Pandoraea captiosa</name>
    <dbReference type="NCBI Taxonomy" id="2508302"/>
    <lineage>
        <taxon>Bacteria</taxon>
        <taxon>Pseudomonadati</taxon>
        <taxon>Pseudomonadota</taxon>
        <taxon>Betaproteobacteria</taxon>
        <taxon>Burkholderiales</taxon>
        <taxon>Burkholderiaceae</taxon>
        <taxon>Pandoraea</taxon>
    </lineage>
</organism>
<dbReference type="InterPro" id="IPR036380">
    <property type="entry name" value="Isochorismatase-like_sf"/>
</dbReference>
<keyword evidence="1 3" id="KW-0378">Hydrolase</keyword>
<keyword evidence="4" id="KW-1185">Reference proteome</keyword>
<protein>
    <submittedName>
        <fullName evidence="3">Hydrolase</fullName>
    </submittedName>
</protein>
<feature type="domain" description="Isochorismatase-like" evidence="2">
    <location>
        <begin position="13"/>
        <end position="150"/>
    </location>
</feature>
<dbReference type="Gene3D" id="3.40.50.850">
    <property type="entry name" value="Isochorismatase-like"/>
    <property type="match status" value="1"/>
</dbReference>
<evidence type="ECO:0000259" key="2">
    <source>
        <dbReference type="Pfam" id="PF00857"/>
    </source>
</evidence>
<evidence type="ECO:0000313" key="3">
    <source>
        <dbReference type="EMBL" id="VVE61169.1"/>
    </source>
</evidence>
<sequence>MSQNSSQAQTSRTALLVIDAQESFRQRPYWREDDLAVYFDRQQALIDGAVARGVPVVQVFHIDAGVFSRDSGFVRPFEELHISADFVVDKTKHSALAGSTLGAWLVEHGITRLIVSGVRTEQCCETTTRAASDAGYQVDFVTEATLTFPMRHPRTGREFSSAELKERTETVLVDRFARIVTVEEALASV</sequence>
<reference evidence="3 4" key="1">
    <citation type="submission" date="2019-08" db="EMBL/GenBank/DDBJ databases">
        <authorList>
            <person name="Peeters C."/>
        </authorList>
    </citation>
    <scope>NUCLEOTIDE SEQUENCE [LARGE SCALE GENOMIC DNA]</scope>
    <source>
        <strain evidence="3 4">LMG 31118</strain>
    </source>
</reference>
<dbReference type="PANTHER" id="PTHR43540:SF6">
    <property type="entry name" value="ISOCHORISMATASE-LIKE DOMAIN-CONTAINING PROTEIN"/>
    <property type="match status" value="1"/>
</dbReference>
<gene>
    <name evidence="3" type="ORF">PCA31118_00485</name>
</gene>
<dbReference type="InterPro" id="IPR050272">
    <property type="entry name" value="Isochorismatase-like_hydrls"/>
</dbReference>
<accession>A0A5E4ZIH2</accession>
<dbReference type="GO" id="GO:0016787">
    <property type="term" value="F:hydrolase activity"/>
    <property type="evidence" value="ECO:0007669"/>
    <property type="project" value="UniProtKB-KW"/>
</dbReference>
<dbReference type="RefSeq" id="WP_150622607.1">
    <property type="nucleotide sequence ID" value="NZ_CABPSQ010000001.1"/>
</dbReference>
<proteinExistence type="predicted"/>
<name>A0A5E4ZIH2_9BURK</name>
<dbReference type="AlphaFoldDB" id="A0A5E4ZIH2"/>
<dbReference type="EMBL" id="CABPSQ010000001">
    <property type="protein sequence ID" value="VVE61169.1"/>
    <property type="molecule type" value="Genomic_DNA"/>
</dbReference>
<dbReference type="SUPFAM" id="SSF52499">
    <property type="entry name" value="Isochorismatase-like hydrolases"/>
    <property type="match status" value="1"/>
</dbReference>
<evidence type="ECO:0000256" key="1">
    <source>
        <dbReference type="ARBA" id="ARBA00022801"/>
    </source>
</evidence>
<dbReference type="Proteomes" id="UP000414136">
    <property type="component" value="Unassembled WGS sequence"/>
</dbReference>
<evidence type="ECO:0000313" key="4">
    <source>
        <dbReference type="Proteomes" id="UP000414136"/>
    </source>
</evidence>